<comment type="caution">
    <text evidence="1">The sequence shown here is derived from an EMBL/GenBank/DDBJ whole genome shotgun (WGS) entry which is preliminary data.</text>
</comment>
<dbReference type="InterPro" id="IPR029039">
    <property type="entry name" value="Flavoprotein-like_sf"/>
</dbReference>
<evidence type="ECO:0008006" key="3">
    <source>
        <dbReference type="Google" id="ProtNLM"/>
    </source>
</evidence>
<sequence>MRMAMIDGSPKLGKSNSSILLRSLETLIGNEHEIVHFSLSRKPFTPEQYSDLCRMDQLILAFPLYVDGIPSHLFRMLVTLEEYMKKERQKDIYVYVMVNNGFYEGKQNHIAIEIIKNWCIRSGLHFGQAIGQGAGEMLSFIEKVPLGHGPMKNLGGAMTTLANNIHTRSTGEPILISPNFPRIAWHLAGHSFWHSTAKKNGLKKKDLLRRL</sequence>
<dbReference type="RefSeq" id="WP_331847957.1">
    <property type="nucleotide sequence ID" value="NZ_JAZHPZ010000010.1"/>
</dbReference>
<proteinExistence type="predicted"/>
<protein>
    <recommendedName>
        <fullName evidence="3">Multimeric flavodoxin WrbA</fullName>
    </recommendedName>
</protein>
<dbReference type="Proteomes" id="UP001306950">
    <property type="component" value="Unassembled WGS sequence"/>
</dbReference>
<accession>A0ABU7VXU3</accession>
<gene>
    <name evidence="1" type="ORF">V3851_18060</name>
</gene>
<dbReference type="SUPFAM" id="SSF52218">
    <property type="entry name" value="Flavoproteins"/>
    <property type="match status" value="1"/>
</dbReference>
<organism evidence="1 2">
    <name type="scientific">Paenibacillus haidiansis</name>
    <dbReference type="NCBI Taxonomy" id="1574488"/>
    <lineage>
        <taxon>Bacteria</taxon>
        <taxon>Bacillati</taxon>
        <taxon>Bacillota</taxon>
        <taxon>Bacilli</taxon>
        <taxon>Bacillales</taxon>
        <taxon>Paenibacillaceae</taxon>
        <taxon>Paenibacillus</taxon>
    </lineage>
</organism>
<dbReference type="EMBL" id="JAZHPZ010000010">
    <property type="protein sequence ID" value="MEF2967739.1"/>
    <property type="molecule type" value="Genomic_DNA"/>
</dbReference>
<evidence type="ECO:0000313" key="2">
    <source>
        <dbReference type="Proteomes" id="UP001306950"/>
    </source>
</evidence>
<keyword evidence="2" id="KW-1185">Reference proteome</keyword>
<evidence type="ECO:0000313" key="1">
    <source>
        <dbReference type="EMBL" id="MEF2967739.1"/>
    </source>
</evidence>
<name>A0ABU7VXU3_9BACL</name>
<reference evidence="1 2" key="1">
    <citation type="submission" date="2024-02" db="EMBL/GenBank/DDBJ databases">
        <title>A nitrogen-fixing paenibacillus bacterium.</title>
        <authorList>
            <person name="Zhang W.L."/>
            <person name="Chen S.F."/>
        </authorList>
    </citation>
    <scope>NUCLEOTIDE SEQUENCE [LARGE SCALE GENOMIC DNA]</scope>
    <source>
        <strain evidence="1 2">M1</strain>
    </source>
</reference>